<protein>
    <submittedName>
        <fullName evidence="1">Uncharacterized protein</fullName>
    </submittedName>
</protein>
<sequence length="26" mass="2217">MAAGAAAAIAGVGVAATGAAGADRMN</sequence>
<evidence type="ECO:0000313" key="1">
    <source>
        <dbReference type="EMBL" id="KAF7814003.1"/>
    </source>
</evidence>
<gene>
    <name evidence="1" type="ORF">G2W53_027972</name>
</gene>
<reference evidence="1" key="1">
    <citation type="submission" date="2020-09" db="EMBL/GenBank/DDBJ databases">
        <title>Genome-Enabled Discovery of Anthraquinone Biosynthesis in Senna tora.</title>
        <authorList>
            <person name="Kang S.-H."/>
            <person name="Pandey R.P."/>
            <person name="Lee C.-M."/>
            <person name="Sim J.-S."/>
            <person name="Jeong J.-T."/>
            <person name="Choi B.-S."/>
            <person name="Jung M."/>
            <person name="Ginzburg D."/>
            <person name="Zhao K."/>
            <person name="Won S.Y."/>
            <person name="Oh T.-J."/>
            <person name="Yu Y."/>
            <person name="Kim N.-H."/>
            <person name="Lee O.R."/>
            <person name="Lee T.-H."/>
            <person name="Bashyal P."/>
            <person name="Kim T.-S."/>
            <person name="Lee W.-H."/>
            <person name="Kawkins C."/>
            <person name="Kim C.-K."/>
            <person name="Kim J.S."/>
            <person name="Ahn B.O."/>
            <person name="Rhee S.Y."/>
            <person name="Sohng J.K."/>
        </authorList>
    </citation>
    <scope>NUCLEOTIDE SEQUENCE</scope>
    <source>
        <tissue evidence="1">Leaf</tissue>
    </source>
</reference>
<organism evidence="1 2">
    <name type="scientific">Senna tora</name>
    <dbReference type="NCBI Taxonomy" id="362788"/>
    <lineage>
        <taxon>Eukaryota</taxon>
        <taxon>Viridiplantae</taxon>
        <taxon>Streptophyta</taxon>
        <taxon>Embryophyta</taxon>
        <taxon>Tracheophyta</taxon>
        <taxon>Spermatophyta</taxon>
        <taxon>Magnoliopsida</taxon>
        <taxon>eudicotyledons</taxon>
        <taxon>Gunneridae</taxon>
        <taxon>Pentapetalae</taxon>
        <taxon>rosids</taxon>
        <taxon>fabids</taxon>
        <taxon>Fabales</taxon>
        <taxon>Fabaceae</taxon>
        <taxon>Caesalpinioideae</taxon>
        <taxon>Cassia clade</taxon>
        <taxon>Senna</taxon>
    </lineage>
</organism>
<dbReference type="EMBL" id="JAAIUW010000009">
    <property type="protein sequence ID" value="KAF7814003.1"/>
    <property type="molecule type" value="Genomic_DNA"/>
</dbReference>
<comment type="caution">
    <text evidence="1">The sequence shown here is derived from an EMBL/GenBank/DDBJ whole genome shotgun (WGS) entry which is preliminary data.</text>
</comment>
<name>A0A834T2J9_9FABA</name>
<keyword evidence="2" id="KW-1185">Reference proteome</keyword>
<dbReference type="AlphaFoldDB" id="A0A834T2J9"/>
<proteinExistence type="predicted"/>
<evidence type="ECO:0000313" key="2">
    <source>
        <dbReference type="Proteomes" id="UP000634136"/>
    </source>
</evidence>
<accession>A0A834T2J9</accession>
<dbReference type="Proteomes" id="UP000634136">
    <property type="component" value="Unassembled WGS sequence"/>
</dbReference>